<proteinExistence type="predicted"/>
<dbReference type="Gene3D" id="2.170.15.10">
    <property type="entry name" value="Proaerolysin, chain A, domain 3"/>
    <property type="match status" value="1"/>
</dbReference>
<gene>
    <name evidence="1" type="ORF">CYFUS_003310</name>
</gene>
<dbReference type="KEGG" id="cfus:CYFUS_003310"/>
<dbReference type="AlphaFoldDB" id="A0A250J1N2"/>
<dbReference type="InterPro" id="IPR004991">
    <property type="entry name" value="Aerolysin-like"/>
</dbReference>
<name>A0A250J1N2_9BACT</name>
<organism evidence="1 2">
    <name type="scientific">Cystobacter fuscus</name>
    <dbReference type="NCBI Taxonomy" id="43"/>
    <lineage>
        <taxon>Bacteria</taxon>
        <taxon>Pseudomonadati</taxon>
        <taxon>Myxococcota</taxon>
        <taxon>Myxococcia</taxon>
        <taxon>Myxococcales</taxon>
        <taxon>Cystobacterineae</taxon>
        <taxon>Archangiaceae</taxon>
        <taxon>Cystobacter</taxon>
    </lineage>
</organism>
<dbReference type="Pfam" id="PF03318">
    <property type="entry name" value="ETX_MTX2"/>
    <property type="match status" value="1"/>
</dbReference>
<protein>
    <submittedName>
        <fullName evidence="1">Cytotoxin leucocidin</fullName>
    </submittedName>
</protein>
<dbReference type="Proteomes" id="UP000217257">
    <property type="component" value="Chromosome"/>
</dbReference>
<dbReference type="EMBL" id="CP022098">
    <property type="protein sequence ID" value="ATB37885.1"/>
    <property type="molecule type" value="Genomic_DNA"/>
</dbReference>
<reference evidence="1 2" key="1">
    <citation type="submission" date="2017-06" db="EMBL/GenBank/DDBJ databases">
        <title>Sequencing and comparative analysis of myxobacterial genomes.</title>
        <authorList>
            <person name="Rupp O."/>
            <person name="Goesmann A."/>
            <person name="Sogaard-Andersen L."/>
        </authorList>
    </citation>
    <scope>NUCLEOTIDE SEQUENCE [LARGE SCALE GENOMIC DNA]</scope>
    <source>
        <strain evidence="1 2">DSM 52655</strain>
    </source>
</reference>
<dbReference type="PANTHER" id="PTHR34007">
    <property type="entry name" value="AEROLYSIN-LIKE PROTEIN-RELATED"/>
    <property type="match status" value="1"/>
</dbReference>
<evidence type="ECO:0000313" key="2">
    <source>
        <dbReference type="Proteomes" id="UP000217257"/>
    </source>
</evidence>
<accession>A0A250J1N2</accession>
<sequence length="277" mass="30064">MAIINFSDFVQVWANNLAAKNGTFVKWICLDASKSELAQYQDKQISQTWGTATYDMKAQPTTAPSFVQSSDFNNQLDSAQNYNFTYSKATKDTYSWQVTSGIQVTTSAEIGVTVPDLFSAKVSVSNTLSMSSTQGTTSEEDQTWSIQENIAVPPRTHVTASAAVNEQKVTTSWTADVAIGGRAAVWFDGQISIPALGDGTHWLFFPTPDYIFRTYPQSVPAGYYLDAQGQLHFSASGTFTGVKGVQCTFDVRKADASPGADAASTVLMSKTFLAQKK</sequence>
<dbReference type="SUPFAM" id="SSF56973">
    <property type="entry name" value="Aerolisin/ETX pore-forming domain"/>
    <property type="match status" value="1"/>
</dbReference>
<dbReference type="InterPro" id="IPR053280">
    <property type="entry name" value="Aerolysin-like_pore-former"/>
</dbReference>
<dbReference type="PANTHER" id="PTHR34007:SF1">
    <property type="entry name" value="AEROLYSIN-LIKE PROTEIN-RELATED"/>
    <property type="match status" value="1"/>
</dbReference>
<dbReference type="RefSeq" id="WP_095986135.1">
    <property type="nucleotide sequence ID" value="NZ_CP022098.1"/>
</dbReference>
<evidence type="ECO:0000313" key="1">
    <source>
        <dbReference type="EMBL" id="ATB37885.1"/>
    </source>
</evidence>
<dbReference type="CDD" id="cd20237">
    <property type="entry name" value="PFM_LIN24-like"/>
    <property type="match status" value="1"/>
</dbReference>